<evidence type="ECO:0000313" key="1">
    <source>
        <dbReference type="EMBL" id="OBX51636.1"/>
    </source>
</evidence>
<comment type="caution">
    <text evidence="1">The sequence shown here is derived from an EMBL/GenBank/DDBJ whole genome shotgun (WGS) entry which is preliminary data.</text>
</comment>
<dbReference type="EMBL" id="LZDN01000005">
    <property type="protein sequence ID" value="OBX51636.1"/>
    <property type="molecule type" value="Genomic_DNA"/>
</dbReference>
<protein>
    <submittedName>
        <fullName evidence="1">Uncharacterized protein</fullName>
    </submittedName>
</protein>
<reference evidence="1 2" key="1">
    <citation type="submission" date="2016-06" db="EMBL/GenBank/DDBJ databases">
        <title>Draft genome of Moraxella nonliquefaciens CCUG 60284.</title>
        <authorList>
            <person name="Salva-Serra F."/>
            <person name="Engstrom-Jakobsson H."/>
            <person name="Thorell K."/>
            <person name="Gonzales-Siles L."/>
            <person name="Karlsson R."/>
            <person name="Boulund F."/>
            <person name="Engstrand L."/>
            <person name="Kristiansson E."/>
            <person name="Moore E."/>
        </authorList>
    </citation>
    <scope>NUCLEOTIDE SEQUENCE [LARGE SCALE GENOMIC DNA]</scope>
    <source>
        <strain evidence="1 2">CCUG 60284</strain>
    </source>
</reference>
<dbReference type="Proteomes" id="UP000092671">
    <property type="component" value="Unassembled WGS sequence"/>
</dbReference>
<dbReference type="AlphaFoldDB" id="A0A1B8PKJ7"/>
<sequence length="68" mass="7746">MIGRWLVWSSTCFGWVVGANCNLPYDGALTLPRWFCPFNFSQYQTLSATLPELYAIFAQAFLISPNFC</sequence>
<evidence type="ECO:0000313" key="2">
    <source>
        <dbReference type="Proteomes" id="UP000092671"/>
    </source>
</evidence>
<accession>A0A1B8PKJ7</accession>
<proteinExistence type="predicted"/>
<organism evidence="1 2">
    <name type="scientific">Moraxella nonliquefaciens</name>
    <dbReference type="NCBI Taxonomy" id="478"/>
    <lineage>
        <taxon>Bacteria</taxon>
        <taxon>Pseudomonadati</taxon>
        <taxon>Pseudomonadota</taxon>
        <taxon>Gammaproteobacteria</taxon>
        <taxon>Moraxellales</taxon>
        <taxon>Moraxellaceae</taxon>
        <taxon>Moraxella</taxon>
    </lineage>
</organism>
<name>A0A1B8PKJ7_MORNO</name>
<gene>
    <name evidence="1" type="ORF">A9Z60_07060</name>
</gene>